<name>F7XP80_METZD</name>
<evidence type="ECO:0000313" key="1">
    <source>
        <dbReference type="EMBL" id="AEH61375.1"/>
    </source>
</evidence>
<dbReference type="STRING" id="679901.Mzhil_1536"/>
<dbReference type="HOGENOM" id="CLU_1149820_0_0_2"/>
<evidence type="ECO:0008006" key="3">
    <source>
        <dbReference type="Google" id="ProtNLM"/>
    </source>
</evidence>
<evidence type="ECO:0000313" key="2">
    <source>
        <dbReference type="Proteomes" id="UP000006622"/>
    </source>
</evidence>
<keyword evidence="2" id="KW-1185">Reference proteome</keyword>
<reference evidence="1" key="1">
    <citation type="submission" date="2010-07" db="EMBL/GenBank/DDBJ databases">
        <title>The complete genome of Methanosalsum zhilinae DSM 4017.</title>
        <authorList>
            <consortium name="US DOE Joint Genome Institute (JGI-PGF)"/>
            <person name="Lucas S."/>
            <person name="Copeland A."/>
            <person name="Lapidus A."/>
            <person name="Glavina del Rio T."/>
            <person name="Dalin E."/>
            <person name="Tice H."/>
            <person name="Bruce D."/>
            <person name="Goodwin L."/>
            <person name="Pitluck S."/>
            <person name="Kyrpides N."/>
            <person name="Mavromatis K."/>
            <person name="Ovchinnikova G."/>
            <person name="Daligault H."/>
            <person name="Detter J.C."/>
            <person name="Han C."/>
            <person name="Tapia R."/>
            <person name="Larimer F."/>
            <person name="Land M."/>
            <person name="Hauser L."/>
            <person name="Markowitz V."/>
            <person name="Cheng J.-F."/>
            <person name="Hugenholtz P."/>
            <person name="Woyke T."/>
            <person name="Wu D."/>
            <person name="Spring S."/>
            <person name="Schueler E."/>
            <person name="Brambilla E."/>
            <person name="Klenk H.-P."/>
            <person name="Eisen J.A."/>
        </authorList>
    </citation>
    <scope>NUCLEOTIDE SEQUENCE</scope>
    <source>
        <strain evidence="1">DSM 4017</strain>
    </source>
</reference>
<dbReference type="AlphaFoldDB" id="F7XP80"/>
<dbReference type="Pfam" id="PF03692">
    <property type="entry name" value="CxxCxxCC"/>
    <property type="match status" value="1"/>
</dbReference>
<dbReference type="InterPro" id="IPR005358">
    <property type="entry name" value="Puta_zinc/iron-chelating_dom"/>
</dbReference>
<dbReference type="Proteomes" id="UP000006622">
    <property type="component" value="Chromosome"/>
</dbReference>
<accession>F7XP80</accession>
<dbReference type="KEGG" id="mzh:Mzhil_1536"/>
<dbReference type="EMBL" id="CP002101">
    <property type="protein sequence ID" value="AEH61375.1"/>
    <property type="molecule type" value="Genomic_DNA"/>
</dbReference>
<organism evidence="1 2">
    <name type="scientific">Methanosalsum zhilinae (strain DSM 4017 / NBRC 107636 / OCM 62 / WeN5)</name>
    <name type="common">Methanohalophilus zhilinae</name>
    <dbReference type="NCBI Taxonomy" id="679901"/>
    <lineage>
        <taxon>Archaea</taxon>
        <taxon>Methanobacteriati</taxon>
        <taxon>Methanobacteriota</taxon>
        <taxon>Stenosarchaea group</taxon>
        <taxon>Methanomicrobia</taxon>
        <taxon>Methanosarcinales</taxon>
        <taxon>Methanosarcinaceae</taxon>
        <taxon>Methanosalsum</taxon>
    </lineage>
</organism>
<gene>
    <name evidence="1" type="ordered locus">Mzhil_1536</name>
</gene>
<sequence>MTLKSDRILDEIRKNEEILRMKKEYPDQKLADIIKEVGFECELCAKCCTSSFNDHVFLLEEDRKTIEDIDPEALVPAPGFELCDQKGRFYTCGYILQTKPDTSCVFLEDGYCQIYSQRPLICRVYPYMLHMEADETGRMDWRQISGLNEHGYYHTEIDSIECMKIAQDTKKYEIEFQQHMIDFLKTVRKYFRDNQLRHVPAMYDRMMRAYQKGEDIEVMVFCNSSFKKHVIKI</sequence>
<proteinExistence type="predicted"/>
<dbReference type="GeneID" id="10823174"/>
<dbReference type="RefSeq" id="WP_013898811.1">
    <property type="nucleotide sequence ID" value="NC_015676.1"/>
</dbReference>
<dbReference type="PANTHER" id="PTHR35866:SF1">
    <property type="entry name" value="YKGJ FAMILY CYSTEINE CLUSTER PROTEIN"/>
    <property type="match status" value="1"/>
</dbReference>
<protein>
    <recommendedName>
        <fullName evidence="3">Fe-S oxidoreductase</fullName>
    </recommendedName>
</protein>
<dbReference type="PANTHER" id="PTHR35866">
    <property type="entry name" value="PUTATIVE-RELATED"/>
    <property type="match status" value="1"/>
</dbReference>